<evidence type="ECO:0000313" key="4">
    <source>
        <dbReference type="Proteomes" id="UP001521785"/>
    </source>
</evidence>
<protein>
    <submittedName>
        <fullName evidence="3">Uncharacterized protein</fullName>
    </submittedName>
</protein>
<feature type="signal peptide" evidence="2">
    <location>
        <begin position="1"/>
        <end position="16"/>
    </location>
</feature>
<name>A0ABR3S841_9PLEO</name>
<feature type="chain" id="PRO_5047364868" evidence="2">
    <location>
        <begin position="17"/>
        <end position="1128"/>
    </location>
</feature>
<dbReference type="Proteomes" id="UP001521785">
    <property type="component" value="Unassembled WGS sequence"/>
</dbReference>
<keyword evidence="4" id="KW-1185">Reference proteome</keyword>
<accession>A0ABR3S841</accession>
<organism evidence="3 4">
    <name type="scientific">Paraconiothyrium brasiliense</name>
    <dbReference type="NCBI Taxonomy" id="300254"/>
    <lineage>
        <taxon>Eukaryota</taxon>
        <taxon>Fungi</taxon>
        <taxon>Dikarya</taxon>
        <taxon>Ascomycota</taxon>
        <taxon>Pezizomycotina</taxon>
        <taxon>Dothideomycetes</taxon>
        <taxon>Pleosporomycetidae</taxon>
        <taxon>Pleosporales</taxon>
        <taxon>Massarineae</taxon>
        <taxon>Didymosphaeriaceae</taxon>
        <taxon>Paraconiothyrium</taxon>
    </lineage>
</organism>
<evidence type="ECO:0000256" key="2">
    <source>
        <dbReference type="SAM" id="SignalP"/>
    </source>
</evidence>
<gene>
    <name evidence="3" type="ORF">SLS60_001106</name>
</gene>
<dbReference type="Gene3D" id="3.20.20.80">
    <property type="entry name" value="Glycosidases"/>
    <property type="match status" value="1"/>
</dbReference>
<proteinExistence type="predicted"/>
<sequence>MRVVISILLLSSIAYASVLPPHKNYNRDLPDTINARAPTEDAAITHNVDDVAIVANAKKDGKNFFKELGQALSDFDPVDFFRAILAGLLGLKDDGTAATNGTSPSPTTTVSIATTPIEATLATVKTISTKTVTTTQLQKSSVRVPLPISADDAELAFSILPAFPTEEPLELTGLAPTQVFTPHHIIFTPAPDNATTVPNATAPGITVTYEPEETLSILPFVPPGEDLADNVTFIGPFNTSTAPTTATEEVVEPVVSILPLFESGKGFSDIFILPPTAAEIPPLETFSVVTAPVTDVPGATLLPVATIETMSILPFFGPGEHLSDNVSVPTPTEQVPVLPIPVFTGSEESLDAFAGEDVAITTPAEVEANTALETEIPDANNHVLVPLLELVNGTYVLPTTKTPDFVTPVLSWPPPGFNITAKPAISTRRGPPRKTSSRRSTRPTKPIVLPPPLIRPTNFPLNQTFFANQTEGVASPVAKSNRPLILTNPLRPTLEALALPIPFPLPRPIPPFPIGGPFFNNTRGLRPIGRPTRPLILTDPLRTMLESFPTLKPILNGTTFVRPTRPLILTNPLRPPIETFEPLDARRTTTRTFKSRSTTVKTVIVIPTPVTDVPDVSVLGVDVPADEPLPSDAGLVGPGFPFDEGEDVPADEPLPTDSGFISPDFPFDEGDDDFISENPRPTFPIIDFDDPDVPTPTLIIDDFDSLDVSNDTVGPTIAPIAGDIGDMGVPSDLVEPTATPVIDDFGELNVSVALPVPTPLETDVSLSDLSPSFVDIFEAPTTLATVILHPALGVKATLSAELDVALLGDSPSPSDLVVSNLPLLTPTPTPRPFPNIISRRPHLVLPSGFPLPKPVIDVTSVLFPPGGSVKRLAEICGDEEVTTVTLPILQNWYGPNAYPALKKYPGCAPANPRQAIQAPGLLNCTALGREVQTCQKAGKRVLLGVRADAPSAVNGNLKWGSADPGILGLKLPLPLPPGPFLGRPGHAIFPQAGNLTTVKVDGKVVPAPNLFDALHTPTGLAATLFSLFGEGHAERADLRPLGPDTPSNFSSDSIMWVAKPLGEEVVLDGFDVRTPGQWKGTPQAALVEKFVGSLRETVEKAWKEGGSKKGGLNDLGVKGPGEVVSGYI</sequence>
<keyword evidence="2" id="KW-0732">Signal</keyword>
<evidence type="ECO:0000256" key="1">
    <source>
        <dbReference type="SAM" id="MobiDB-lite"/>
    </source>
</evidence>
<evidence type="ECO:0000313" key="3">
    <source>
        <dbReference type="EMBL" id="KAL1612876.1"/>
    </source>
</evidence>
<feature type="region of interest" description="Disordered" evidence="1">
    <location>
        <begin position="420"/>
        <end position="453"/>
    </location>
</feature>
<reference evidence="3 4" key="1">
    <citation type="submission" date="2024-02" db="EMBL/GenBank/DDBJ databases">
        <title>De novo assembly and annotation of 12 fungi associated with fruit tree decline syndrome in Ontario, Canada.</title>
        <authorList>
            <person name="Sulman M."/>
            <person name="Ellouze W."/>
            <person name="Ilyukhin E."/>
        </authorList>
    </citation>
    <scope>NUCLEOTIDE SEQUENCE [LARGE SCALE GENOMIC DNA]</scope>
    <source>
        <strain evidence="3 4">M42-189</strain>
    </source>
</reference>
<feature type="compositionally biased region" description="Basic residues" evidence="1">
    <location>
        <begin position="430"/>
        <end position="442"/>
    </location>
</feature>
<comment type="caution">
    <text evidence="3">The sequence shown here is derived from an EMBL/GenBank/DDBJ whole genome shotgun (WGS) entry which is preliminary data.</text>
</comment>
<dbReference type="EMBL" id="JAKJXO020000001">
    <property type="protein sequence ID" value="KAL1612876.1"/>
    <property type="molecule type" value="Genomic_DNA"/>
</dbReference>